<dbReference type="PROSITE" id="PS00061">
    <property type="entry name" value="ADH_SHORT"/>
    <property type="match status" value="1"/>
</dbReference>
<comment type="similarity">
    <text evidence="1">Belongs to the short-chain dehydrogenases/reductases (SDR) family.</text>
</comment>
<keyword evidence="2" id="KW-0560">Oxidoreductase</keyword>
<dbReference type="EMBL" id="RJKL01000001">
    <property type="protein sequence ID" value="ROP28604.1"/>
    <property type="molecule type" value="Genomic_DNA"/>
</dbReference>
<dbReference type="PRINTS" id="PR00080">
    <property type="entry name" value="SDRFAMILY"/>
</dbReference>
<dbReference type="GO" id="GO:0016491">
    <property type="term" value="F:oxidoreductase activity"/>
    <property type="evidence" value="ECO:0007669"/>
    <property type="project" value="UniProtKB-KW"/>
</dbReference>
<dbReference type="InterPro" id="IPR036291">
    <property type="entry name" value="NAD(P)-bd_dom_sf"/>
</dbReference>
<dbReference type="Proteomes" id="UP000271683">
    <property type="component" value="Unassembled WGS sequence"/>
</dbReference>
<sequence length="253" mass="25940">MGHDGVMSMILADKVAVVTGGGRGIGAGVALRLARDGADVAVTYQHRGDDAAAVVEQIEALGRRASAVRVDNADPAALTAAVNELAARFGRLDILVNNAAVFFVGPVEELGVAEFDRMMAVNVRAPFVAAKAALRHLGDGGRIITIGSNMVERTVFPGFSLYSMSKTALVGLTKGLSRDVGPRGITVNLVNPGPIDTEMNPADGPAAGTISQFTAVGRYGTPADIAAAVAYLASDDARYVTGATVNVDGGFTV</sequence>
<organism evidence="3 4">
    <name type="scientific">Couchioplanes caeruleus</name>
    <dbReference type="NCBI Taxonomy" id="56438"/>
    <lineage>
        <taxon>Bacteria</taxon>
        <taxon>Bacillati</taxon>
        <taxon>Actinomycetota</taxon>
        <taxon>Actinomycetes</taxon>
        <taxon>Micromonosporales</taxon>
        <taxon>Micromonosporaceae</taxon>
        <taxon>Couchioplanes</taxon>
    </lineage>
</organism>
<evidence type="ECO:0000313" key="4">
    <source>
        <dbReference type="Proteomes" id="UP000271683"/>
    </source>
</evidence>
<protein>
    <submittedName>
        <fullName evidence="3">3-oxoacyl-[acyl-carrier protein] reductase</fullName>
    </submittedName>
</protein>
<dbReference type="FunFam" id="3.40.50.720:FF:000084">
    <property type="entry name" value="Short-chain dehydrogenase reductase"/>
    <property type="match status" value="1"/>
</dbReference>
<dbReference type="PRINTS" id="PR00081">
    <property type="entry name" value="GDHRDH"/>
</dbReference>
<accession>A0A3N1GEK7</accession>
<dbReference type="PANTHER" id="PTHR43639:SF1">
    <property type="entry name" value="SHORT-CHAIN DEHYDROGENASE_REDUCTASE FAMILY PROTEIN"/>
    <property type="match status" value="1"/>
</dbReference>
<evidence type="ECO:0000313" key="3">
    <source>
        <dbReference type="EMBL" id="ROP28604.1"/>
    </source>
</evidence>
<dbReference type="Gene3D" id="3.40.50.720">
    <property type="entry name" value="NAD(P)-binding Rossmann-like Domain"/>
    <property type="match status" value="1"/>
</dbReference>
<name>A0A3N1GEK7_9ACTN</name>
<reference evidence="3 4" key="1">
    <citation type="submission" date="2018-11" db="EMBL/GenBank/DDBJ databases">
        <title>Sequencing the genomes of 1000 actinobacteria strains.</title>
        <authorList>
            <person name="Klenk H.-P."/>
        </authorList>
    </citation>
    <scope>NUCLEOTIDE SEQUENCE [LARGE SCALE GENOMIC DNA]</scope>
    <source>
        <strain evidence="3 4">DSM 43634</strain>
    </source>
</reference>
<dbReference type="AlphaFoldDB" id="A0A3N1GEK7"/>
<dbReference type="InterPro" id="IPR020904">
    <property type="entry name" value="Sc_DH/Rdtase_CS"/>
</dbReference>
<proteinExistence type="inferred from homology"/>
<dbReference type="SUPFAM" id="SSF51735">
    <property type="entry name" value="NAD(P)-binding Rossmann-fold domains"/>
    <property type="match status" value="1"/>
</dbReference>
<dbReference type="InterPro" id="IPR002347">
    <property type="entry name" value="SDR_fam"/>
</dbReference>
<dbReference type="PANTHER" id="PTHR43639">
    <property type="entry name" value="OXIDOREDUCTASE, SHORT-CHAIN DEHYDROGENASE/REDUCTASE FAMILY (AFU_ORTHOLOGUE AFUA_5G02870)"/>
    <property type="match status" value="1"/>
</dbReference>
<comment type="caution">
    <text evidence="3">The sequence shown here is derived from an EMBL/GenBank/DDBJ whole genome shotgun (WGS) entry which is preliminary data.</text>
</comment>
<dbReference type="Pfam" id="PF13561">
    <property type="entry name" value="adh_short_C2"/>
    <property type="match status" value="1"/>
</dbReference>
<evidence type="ECO:0000256" key="1">
    <source>
        <dbReference type="ARBA" id="ARBA00006484"/>
    </source>
</evidence>
<gene>
    <name evidence="3" type="ORF">EDD30_1370</name>
</gene>
<evidence type="ECO:0000256" key="2">
    <source>
        <dbReference type="ARBA" id="ARBA00023002"/>
    </source>
</evidence>